<protein>
    <recommendedName>
        <fullName evidence="1">Putative restriction endonuclease domain-containing protein</fullName>
    </recommendedName>
</protein>
<dbReference type="EMBL" id="JACCCQ010000001">
    <property type="protein sequence ID" value="NYF55842.1"/>
    <property type="molecule type" value="Genomic_DNA"/>
</dbReference>
<dbReference type="Gene3D" id="3.90.1570.10">
    <property type="entry name" value="tt1808, chain A"/>
    <property type="match status" value="1"/>
</dbReference>
<feature type="domain" description="Putative restriction endonuclease" evidence="1">
    <location>
        <begin position="30"/>
        <end position="191"/>
    </location>
</feature>
<dbReference type="InterPro" id="IPR011335">
    <property type="entry name" value="Restrct_endonuc-II-like"/>
</dbReference>
<dbReference type="RefSeq" id="WP_179802275.1">
    <property type="nucleotide sequence ID" value="NZ_JACCCQ010000001.1"/>
</dbReference>
<comment type="caution">
    <text evidence="2">The sequence shown here is derived from an EMBL/GenBank/DDBJ whole genome shotgun (WGS) entry which is preliminary data.</text>
</comment>
<evidence type="ECO:0000259" key="1">
    <source>
        <dbReference type="Pfam" id="PF05685"/>
    </source>
</evidence>
<evidence type="ECO:0000313" key="3">
    <source>
        <dbReference type="Proteomes" id="UP000631553"/>
    </source>
</evidence>
<accession>A0ABX2RK89</accession>
<dbReference type="InterPro" id="IPR012296">
    <property type="entry name" value="Nuclease_put_TT1808"/>
</dbReference>
<keyword evidence="3" id="KW-1185">Reference proteome</keyword>
<dbReference type="Pfam" id="PF05685">
    <property type="entry name" value="Uma2"/>
    <property type="match status" value="1"/>
</dbReference>
<dbReference type="CDD" id="cd06260">
    <property type="entry name" value="DUF820-like"/>
    <property type="match status" value="1"/>
</dbReference>
<reference evidence="2 3" key="1">
    <citation type="submission" date="2020-07" db="EMBL/GenBank/DDBJ databases">
        <title>Sequencing the genomes of 1000 actinobacteria strains.</title>
        <authorList>
            <person name="Klenk H.-P."/>
        </authorList>
    </citation>
    <scope>NUCLEOTIDE SEQUENCE [LARGE SCALE GENOMIC DNA]</scope>
    <source>
        <strain evidence="2 3">DSM 43814</strain>
    </source>
</reference>
<name>A0ABX2RK89_9ACTN</name>
<evidence type="ECO:0000313" key="2">
    <source>
        <dbReference type="EMBL" id="NYF55842.1"/>
    </source>
</evidence>
<organism evidence="2 3">
    <name type="scientific">Micromonospora purpureochromogenes</name>
    <dbReference type="NCBI Taxonomy" id="47872"/>
    <lineage>
        <taxon>Bacteria</taxon>
        <taxon>Bacillati</taxon>
        <taxon>Actinomycetota</taxon>
        <taxon>Actinomycetes</taxon>
        <taxon>Micromonosporales</taxon>
        <taxon>Micromonosporaceae</taxon>
        <taxon>Micromonospora</taxon>
    </lineage>
</organism>
<sequence length="199" mass="22521">MAMPERFDPLYDFDGVWTTGLADRYLPPRDLPDARFECVDGRLVMTPAEAGANSFGEAKLIRLLGPAAEAANLYVYGQVNLTFNPRSWIQPDITVLHTVPKTDDEDRWVPVRYCTMAVEFVAPASRQQDFLDKPRRCAEAGVPYFMRVEIVRRLRHVSVELFSLDDWSAYATVAKAQGGRRLRADVPFPIDFDPGELLP</sequence>
<gene>
    <name evidence="2" type="ORF">HDA35_001673</name>
</gene>
<proteinExistence type="predicted"/>
<dbReference type="Proteomes" id="UP000631553">
    <property type="component" value="Unassembled WGS sequence"/>
</dbReference>
<dbReference type="InterPro" id="IPR008538">
    <property type="entry name" value="Uma2"/>
</dbReference>
<dbReference type="SUPFAM" id="SSF52980">
    <property type="entry name" value="Restriction endonuclease-like"/>
    <property type="match status" value="1"/>
</dbReference>